<dbReference type="PANTHER" id="PTHR34702">
    <property type="entry name" value="NA(+)/H(+) ANTIPORTER SUBUNIT F1"/>
    <property type="match status" value="1"/>
</dbReference>
<evidence type="ECO:0000256" key="4">
    <source>
        <dbReference type="ARBA" id="ARBA00022692"/>
    </source>
</evidence>
<name>A0A3B1BXS6_9ZZZZ</name>
<feature type="transmembrane region" description="Helical" evidence="7">
    <location>
        <begin position="63"/>
        <end position="82"/>
    </location>
</feature>
<evidence type="ECO:0000256" key="2">
    <source>
        <dbReference type="ARBA" id="ARBA00022448"/>
    </source>
</evidence>
<dbReference type="PANTHER" id="PTHR34702:SF1">
    <property type="entry name" value="NA(+)_H(+) ANTIPORTER SUBUNIT F"/>
    <property type="match status" value="1"/>
</dbReference>
<comment type="subcellular location">
    <subcellularLocation>
        <location evidence="1">Cell membrane</location>
        <topology evidence="1">Multi-pass membrane protein</topology>
    </subcellularLocation>
</comment>
<keyword evidence="5 7" id="KW-1133">Transmembrane helix</keyword>
<evidence type="ECO:0000256" key="5">
    <source>
        <dbReference type="ARBA" id="ARBA00022989"/>
    </source>
</evidence>
<evidence type="ECO:0000256" key="1">
    <source>
        <dbReference type="ARBA" id="ARBA00004651"/>
    </source>
</evidence>
<dbReference type="Pfam" id="PF04066">
    <property type="entry name" value="MrpF_PhaF"/>
    <property type="match status" value="1"/>
</dbReference>
<keyword evidence="3" id="KW-1003">Cell membrane</keyword>
<dbReference type="InterPro" id="IPR007208">
    <property type="entry name" value="MrpF/PhaF-like"/>
</dbReference>
<dbReference type="GO" id="GO:0015385">
    <property type="term" value="F:sodium:proton antiporter activity"/>
    <property type="evidence" value="ECO:0007669"/>
    <property type="project" value="TreeGrafter"/>
</dbReference>
<keyword evidence="6 7" id="KW-0472">Membrane</keyword>
<evidence type="ECO:0000313" key="8">
    <source>
        <dbReference type="EMBL" id="VAX22739.1"/>
    </source>
</evidence>
<reference evidence="8" key="1">
    <citation type="submission" date="2018-06" db="EMBL/GenBank/DDBJ databases">
        <authorList>
            <person name="Zhirakovskaya E."/>
        </authorList>
    </citation>
    <scope>NUCLEOTIDE SEQUENCE</scope>
</reference>
<keyword evidence="2" id="KW-0813">Transport</keyword>
<keyword evidence="4 7" id="KW-0812">Transmembrane</keyword>
<dbReference type="GO" id="GO:0005886">
    <property type="term" value="C:plasma membrane"/>
    <property type="evidence" value="ECO:0007669"/>
    <property type="project" value="UniProtKB-SubCell"/>
</dbReference>
<dbReference type="AlphaFoldDB" id="A0A3B1BXS6"/>
<evidence type="ECO:0008006" key="9">
    <source>
        <dbReference type="Google" id="ProtNLM"/>
    </source>
</evidence>
<evidence type="ECO:0000256" key="6">
    <source>
        <dbReference type="ARBA" id="ARBA00023136"/>
    </source>
</evidence>
<accession>A0A3B1BXS6</accession>
<proteinExistence type="predicted"/>
<organism evidence="8">
    <name type="scientific">hydrothermal vent metagenome</name>
    <dbReference type="NCBI Taxonomy" id="652676"/>
    <lineage>
        <taxon>unclassified sequences</taxon>
        <taxon>metagenomes</taxon>
        <taxon>ecological metagenomes</taxon>
    </lineage>
</organism>
<evidence type="ECO:0000256" key="7">
    <source>
        <dbReference type="SAM" id="Phobius"/>
    </source>
</evidence>
<sequence length="86" mass="9342">MIYTFDLIILSIIVLATLFAVLRGLKGPTASDRILALDSLTTIITAGLVVLGLFFGRYIYIDVALIYAVLGFVGVLTLARYMEDGL</sequence>
<dbReference type="EMBL" id="UOGD01000235">
    <property type="protein sequence ID" value="VAX22739.1"/>
    <property type="molecule type" value="Genomic_DNA"/>
</dbReference>
<gene>
    <name evidence="8" type="ORF">MNBD_IGNAVI01-3161</name>
</gene>
<evidence type="ECO:0000256" key="3">
    <source>
        <dbReference type="ARBA" id="ARBA00022475"/>
    </source>
</evidence>
<feature type="transmembrane region" description="Helical" evidence="7">
    <location>
        <begin position="34"/>
        <end position="56"/>
    </location>
</feature>
<protein>
    <recommendedName>
        <fullName evidence="9">Na(+) H(+) antiporter subunit F</fullName>
    </recommendedName>
</protein>